<feature type="transmembrane region" description="Helical" evidence="1">
    <location>
        <begin position="388"/>
        <end position="406"/>
    </location>
</feature>
<dbReference type="AlphaFoldDB" id="A0AA86NP84"/>
<gene>
    <name evidence="2" type="ORF">HINF_LOCUS10386</name>
    <name evidence="3" type="ORF">HINF_LOCUS47122</name>
</gene>
<proteinExistence type="predicted"/>
<organism evidence="2">
    <name type="scientific">Hexamita inflata</name>
    <dbReference type="NCBI Taxonomy" id="28002"/>
    <lineage>
        <taxon>Eukaryota</taxon>
        <taxon>Metamonada</taxon>
        <taxon>Diplomonadida</taxon>
        <taxon>Hexamitidae</taxon>
        <taxon>Hexamitinae</taxon>
        <taxon>Hexamita</taxon>
    </lineage>
</organism>
<feature type="transmembrane region" description="Helical" evidence="1">
    <location>
        <begin position="95"/>
        <end position="123"/>
    </location>
</feature>
<dbReference type="EMBL" id="CAXDID020000210">
    <property type="protein sequence ID" value="CAL6056634.1"/>
    <property type="molecule type" value="Genomic_DNA"/>
</dbReference>
<feature type="transmembrane region" description="Helical" evidence="1">
    <location>
        <begin position="135"/>
        <end position="153"/>
    </location>
</feature>
<evidence type="ECO:0000313" key="2">
    <source>
        <dbReference type="EMBL" id="CAI9922741.1"/>
    </source>
</evidence>
<keyword evidence="1" id="KW-1133">Transmembrane helix</keyword>
<feature type="transmembrane region" description="Helical" evidence="1">
    <location>
        <begin position="63"/>
        <end position="83"/>
    </location>
</feature>
<dbReference type="EMBL" id="CATOUU010000260">
    <property type="protein sequence ID" value="CAI9922741.1"/>
    <property type="molecule type" value="Genomic_DNA"/>
</dbReference>
<evidence type="ECO:0000313" key="4">
    <source>
        <dbReference type="Proteomes" id="UP001642409"/>
    </source>
</evidence>
<name>A0AA86NP84_9EUKA</name>
<keyword evidence="1" id="KW-0472">Membrane</keyword>
<reference evidence="3 4" key="2">
    <citation type="submission" date="2024-07" db="EMBL/GenBank/DDBJ databases">
        <authorList>
            <person name="Akdeniz Z."/>
        </authorList>
    </citation>
    <scope>NUCLEOTIDE SEQUENCE [LARGE SCALE GENOMIC DNA]</scope>
</reference>
<sequence>MFSKAQFTVSLVFAFIIYQAQHVFLHVDNQQTNLFSLWFTILAELLCTIIFLSRVLADQQESYVIKTSTIVFVFTAWITASMASTHSIQNVHTYFAFQLTLCTISNCILSFYVASMISLILQVYHKTSANKYKLVPLYVIIVLFSKALSFGMLQLIKLDYHDSHTIYYVAAVTFLFSLILFFLNSAYSYKRLEQFLFKQQVTTTNNIRSPEHFFELLNSPNDLQMLYVEEKSPVQQKMHKRAYIITLLTSFNYSFSQLNIFNLMGEFDLWYVFLIVSLVLLVGAYFLANKLAHNFQIGAISTISFQIVCCILLLICQIMSKFFDVRLYYTIVVSFCQLAMVLISPFSFGELDYYEQEDFKHVVYFYQIGEQLGKFADSFVQNVQGAEVYAKTAVGIVITAATLAAISKKKQITFL</sequence>
<keyword evidence="4" id="KW-1185">Reference proteome</keyword>
<evidence type="ECO:0000313" key="3">
    <source>
        <dbReference type="EMBL" id="CAL6056634.1"/>
    </source>
</evidence>
<comment type="caution">
    <text evidence="2">The sequence shown here is derived from an EMBL/GenBank/DDBJ whole genome shotgun (WGS) entry which is preliminary data.</text>
</comment>
<feature type="transmembrane region" description="Helical" evidence="1">
    <location>
        <begin position="269"/>
        <end position="288"/>
    </location>
</feature>
<evidence type="ECO:0000256" key="1">
    <source>
        <dbReference type="SAM" id="Phobius"/>
    </source>
</evidence>
<dbReference type="Proteomes" id="UP001642409">
    <property type="component" value="Unassembled WGS sequence"/>
</dbReference>
<keyword evidence="1" id="KW-0812">Transmembrane</keyword>
<accession>A0AA86NP84</accession>
<feature type="transmembrane region" description="Helical" evidence="1">
    <location>
        <begin position="294"/>
        <end position="315"/>
    </location>
</feature>
<feature type="transmembrane region" description="Helical" evidence="1">
    <location>
        <begin position="35"/>
        <end position="56"/>
    </location>
</feature>
<feature type="transmembrane region" description="Helical" evidence="1">
    <location>
        <begin position="327"/>
        <end position="348"/>
    </location>
</feature>
<reference evidence="2" key="1">
    <citation type="submission" date="2023-06" db="EMBL/GenBank/DDBJ databases">
        <authorList>
            <person name="Kurt Z."/>
        </authorList>
    </citation>
    <scope>NUCLEOTIDE SEQUENCE</scope>
</reference>
<protein>
    <submittedName>
        <fullName evidence="3">Hypothetical_protein</fullName>
    </submittedName>
</protein>
<feature type="transmembrane region" description="Helical" evidence="1">
    <location>
        <begin position="165"/>
        <end position="183"/>
    </location>
</feature>